<reference evidence="1 2" key="1">
    <citation type="journal article" date="2020" name="Phytopathology">
        <title>A high-quality genome resource of Botrytis fragariae, a new and rapidly spreading fungal pathogen causing strawberry gray mold in the U.S.A.</title>
        <authorList>
            <person name="Wu Y."/>
            <person name="Saski C.A."/>
            <person name="Schnabel G."/>
            <person name="Xiao S."/>
            <person name="Hu M."/>
        </authorList>
    </citation>
    <scope>NUCLEOTIDE SEQUENCE [LARGE SCALE GENOMIC DNA]</scope>
    <source>
        <strain evidence="1 2">BVB16</strain>
    </source>
</reference>
<organism evidence="1 2">
    <name type="scientific">Botrytis fragariae</name>
    <dbReference type="NCBI Taxonomy" id="1964551"/>
    <lineage>
        <taxon>Eukaryota</taxon>
        <taxon>Fungi</taxon>
        <taxon>Dikarya</taxon>
        <taxon>Ascomycota</taxon>
        <taxon>Pezizomycotina</taxon>
        <taxon>Leotiomycetes</taxon>
        <taxon>Helotiales</taxon>
        <taxon>Sclerotiniaceae</taxon>
        <taxon>Botrytis</taxon>
    </lineage>
</organism>
<evidence type="ECO:0000313" key="1">
    <source>
        <dbReference type="EMBL" id="KAF5874420.1"/>
    </source>
</evidence>
<protein>
    <submittedName>
        <fullName evidence="1">Uncharacterized protein</fullName>
    </submittedName>
</protein>
<dbReference type="Proteomes" id="UP000531561">
    <property type="component" value="Unassembled WGS sequence"/>
</dbReference>
<gene>
    <name evidence="1" type="ORF">Bfra_004427</name>
</gene>
<sequence length="45" mass="5230">MDSGDRAGELEIERDIPHFWKWHTKMMERSSVKKIIEDNKAAATA</sequence>
<accession>A0A8H6AVZ0</accession>
<proteinExistence type="predicted"/>
<dbReference type="AlphaFoldDB" id="A0A8H6AVZ0"/>
<dbReference type="SUPFAM" id="SSF47616">
    <property type="entry name" value="GST C-terminal domain-like"/>
    <property type="match status" value="1"/>
</dbReference>
<dbReference type="InterPro" id="IPR036282">
    <property type="entry name" value="Glutathione-S-Trfase_C_sf"/>
</dbReference>
<dbReference type="OrthoDB" id="3546941at2759"/>
<dbReference type="RefSeq" id="XP_037193366.1">
    <property type="nucleotide sequence ID" value="XM_037334832.1"/>
</dbReference>
<comment type="caution">
    <text evidence="1">The sequence shown here is derived from an EMBL/GenBank/DDBJ whole genome shotgun (WGS) entry which is preliminary data.</text>
</comment>
<keyword evidence="2" id="KW-1185">Reference proteome</keyword>
<dbReference type="EMBL" id="JABFCT010000007">
    <property type="protein sequence ID" value="KAF5874420.1"/>
    <property type="molecule type" value="Genomic_DNA"/>
</dbReference>
<dbReference type="GeneID" id="59258524"/>
<name>A0A8H6AVZ0_9HELO</name>
<evidence type="ECO:0000313" key="2">
    <source>
        <dbReference type="Proteomes" id="UP000531561"/>
    </source>
</evidence>